<dbReference type="EMBL" id="HACM01004489">
    <property type="protein sequence ID" value="CRZ04931.1"/>
    <property type="molecule type" value="Transcribed_RNA"/>
</dbReference>
<dbReference type="EMBL" id="HACM01004488">
    <property type="protein sequence ID" value="CRZ04930.1"/>
    <property type="molecule type" value="Transcribed_RNA"/>
</dbReference>
<evidence type="ECO:0008006" key="2">
    <source>
        <dbReference type="Google" id="ProtNLM"/>
    </source>
</evidence>
<protein>
    <recommendedName>
        <fullName evidence="2">Elongator complex protein 6</fullName>
    </recommendedName>
</protein>
<accession>A0A0H5QSL2</accession>
<evidence type="ECO:0000313" key="1">
    <source>
        <dbReference type="EMBL" id="CRZ04930.1"/>
    </source>
</evidence>
<dbReference type="AlphaFoldDB" id="A0A0H5QSL2"/>
<proteinExistence type="predicted"/>
<name>A0A0H5QSL2_9EUKA</name>
<organism evidence="1">
    <name type="scientific">Spongospora subterranea</name>
    <dbReference type="NCBI Taxonomy" id="70186"/>
    <lineage>
        <taxon>Eukaryota</taxon>
        <taxon>Sar</taxon>
        <taxon>Rhizaria</taxon>
        <taxon>Endomyxa</taxon>
        <taxon>Phytomyxea</taxon>
        <taxon>Plasmodiophorida</taxon>
        <taxon>Plasmodiophoridae</taxon>
        <taxon>Spongospora</taxon>
    </lineage>
</organism>
<reference evidence="1" key="1">
    <citation type="submission" date="2015-04" db="EMBL/GenBank/DDBJ databases">
        <title>The genome sequence of the plant pathogenic Rhizarian Plasmodiophora brassicae reveals insights in its biotrophic life cycle and the origin of chitin synthesis.</title>
        <authorList>
            <person name="Schwelm A."/>
            <person name="Fogelqvist J."/>
            <person name="Knaust A."/>
            <person name="Julke S."/>
            <person name="Lilja T."/>
            <person name="Dhandapani V."/>
            <person name="Bonilla-Rosso G."/>
            <person name="Karlsson M."/>
            <person name="Shevchenko A."/>
            <person name="Choi S.R."/>
            <person name="Kim H.G."/>
            <person name="Park J.Y."/>
            <person name="Lim Y.P."/>
            <person name="Ludwig-Muller J."/>
            <person name="Dixelius C."/>
        </authorList>
    </citation>
    <scope>NUCLEOTIDE SEQUENCE</scope>
    <source>
        <tissue evidence="1">Potato root galls</tissue>
    </source>
</reference>
<feature type="non-terminal residue" evidence="1">
    <location>
        <position position="1"/>
    </location>
</feature>
<sequence>GGTLFNAGAIMTVHLEDLFYNGLSVADRLGTNHDVMSRVVLVVDEHEQFMVNMLYNMALLRAIKGDTVLMLLMKSSLEWILDHHRFPENCRPSEDDKSRIHLRTFSSLNDFDAMAVNPSLMTCHPSIVLVDDISFVQSFSDSSSAKSSLSRSIGFLLDAADSVNPLPDVVILLTMPLSSTAPISEHGHNFMHRLVRDQLIVTKTGDLYSLATDALQNEAQSTRGARDCIFAVKDDMRVVLLEVITGPSRPPSVY</sequence>